<dbReference type="PANTHER" id="PTHR12526">
    <property type="entry name" value="GLYCOSYLTRANSFERASE"/>
    <property type="match status" value="1"/>
</dbReference>
<dbReference type="CDD" id="cd03811">
    <property type="entry name" value="GT4_GT28_WabH-like"/>
    <property type="match status" value="1"/>
</dbReference>
<name>A0ABS0W686_9GAMM</name>
<sequence>MKKNKIIITGFDIGGFGGMETVFNTFHDLLSTHENTEVLFVFFEKKNNICNHEWLENRKFIILKSKINNNKLKRLYYSYKLSKLIKKYKPNNVITYDTIGCYICHWARRMSLMKFPIYSWNHFSLHNMYKIKYLLLADKHLAISSGIEKQLFSIGIEKEKIYTIYNPIIRKDEIISRNEEINFLYMGRVQFSGQKNISELFTALSKTIGKYQLHIVGSGDKDEIEKLKSLAIKLNINENITWHGWQKSPWEYVKNNIKYITSLVLTSNYEGFPMVLCEALSYGIYSISSNCKTGPEDIILNDINGRLYQQNNIAELTSILQSVIDNNELPENKKIKDSIDLFYDNNYIKKVSSILK</sequence>
<dbReference type="InterPro" id="IPR001296">
    <property type="entry name" value="Glyco_trans_1"/>
</dbReference>
<reference evidence="2 3" key="1">
    <citation type="submission" date="2020-12" db="EMBL/GenBank/DDBJ databases">
        <title>Enhanced detection system for hospital associated transmission using whole genome sequencing surveillance.</title>
        <authorList>
            <person name="Harrison L.H."/>
            <person name="Van Tyne D."/>
            <person name="Marsh J.W."/>
            <person name="Griffith M.P."/>
            <person name="Snyder D.J."/>
            <person name="Cooper V.S."/>
            <person name="Mustapha M."/>
        </authorList>
    </citation>
    <scope>NUCLEOTIDE SEQUENCE [LARGE SCALE GENOMIC DNA]</scope>
    <source>
        <strain evidence="2 3">PR00195</strain>
    </source>
</reference>
<evidence type="ECO:0000259" key="1">
    <source>
        <dbReference type="Pfam" id="PF00534"/>
    </source>
</evidence>
<gene>
    <name evidence="2" type="ORF">JFQ69_14305</name>
</gene>
<feature type="domain" description="Glycosyl transferase family 1" evidence="1">
    <location>
        <begin position="176"/>
        <end position="332"/>
    </location>
</feature>
<dbReference type="Proteomes" id="UP000619976">
    <property type="component" value="Unassembled WGS sequence"/>
</dbReference>
<organism evidence="2 3">
    <name type="scientific">Proteus penneri</name>
    <dbReference type="NCBI Taxonomy" id="102862"/>
    <lineage>
        <taxon>Bacteria</taxon>
        <taxon>Pseudomonadati</taxon>
        <taxon>Pseudomonadota</taxon>
        <taxon>Gammaproteobacteria</taxon>
        <taxon>Enterobacterales</taxon>
        <taxon>Morganellaceae</taxon>
        <taxon>Proteus</taxon>
    </lineage>
</organism>
<evidence type="ECO:0000313" key="3">
    <source>
        <dbReference type="Proteomes" id="UP000619976"/>
    </source>
</evidence>
<dbReference type="RefSeq" id="WP_161670726.1">
    <property type="nucleotide sequence ID" value="NZ_JAEKCB010000007.1"/>
</dbReference>
<keyword evidence="3" id="KW-1185">Reference proteome</keyword>
<dbReference type="Pfam" id="PF00534">
    <property type="entry name" value="Glycos_transf_1"/>
    <property type="match status" value="1"/>
</dbReference>
<proteinExistence type="predicted"/>
<accession>A0ABS0W686</accession>
<dbReference type="SUPFAM" id="SSF53756">
    <property type="entry name" value="UDP-Glycosyltransferase/glycogen phosphorylase"/>
    <property type="match status" value="1"/>
</dbReference>
<dbReference type="EMBL" id="JAEKCB010000007">
    <property type="protein sequence ID" value="MBJ2118831.1"/>
    <property type="molecule type" value="Genomic_DNA"/>
</dbReference>
<comment type="caution">
    <text evidence="2">The sequence shown here is derived from an EMBL/GenBank/DDBJ whole genome shotgun (WGS) entry which is preliminary data.</text>
</comment>
<dbReference type="PANTHER" id="PTHR12526:SF630">
    <property type="entry name" value="GLYCOSYLTRANSFERASE"/>
    <property type="match status" value="1"/>
</dbReference>
<evidence type="ECO:0000313" key="2">
    <source>
        <dbReference type="EMBL" id="MBJ2118831.1"/>
    </source>
</evidence>
<protein>
    <submittedName>
        <fullName evidence="2">Glycosyltransferase</fullName>
    </submittedName>
</protein>
<dbReference type="Gene3D" id="3.40.50.2000">
    <property type="entry name" value="Glycogen Phosphorylase B"/>
    <property type="match status" value="2"/>
</dbReference>